<name>A0A565CQ70_9BRAS</name>
<keyword evidence="5" id="KW-0472">Membrane</keyword>
<gene>
    <name evidence="7" type="ORF">ANE_LOCUS26020</name>
</gene>
<dbReference type="Proteomes" id="UP000489600">
    <property type="component" value="Unassembled WGS sequence"/>
</dbReference>
<accession>A0A565CQ70</accession>
<feature type="transmembrane region" description="Helical" evidence="5">
    <location>
        <begin position="179"/>
        <end position="197"/>
    </location>
</feature>
<keyword evidence="2 4" id="KW-0863">Zinc-finger</keyword>
<proteinExistence type="predicted"/>
<evidence type="ECO:0000256" key="1">
    <source>
        <dbReference type="ARBA" id="ARBA00022723"/>
    </source>
</evidence>
<organism evidence="7 8">
    <name type="scientific">Arabis nemorensis</name>
    <dbReference type="NCBI Taxonomy" id="586526"/>
    <lineage>
        <taxon>Eukaryota</taxon>
        <taxon>Viridiplantae</taxon>
        <taxon>Streptophyta</taxon>
        <taxon>Embryophyta</taxon>
        <taxon>Tracheophyta</taxon>
        <taxon>Spermatophyta</taxon>
        <taxon>Magnoliopsida</taxon>
        <taxon>eudicotyledons</taxon>
        <taxon>Gunneridae</taxon>
        <taxon>Pentapetalae</taxon>
        <taxon>rosids</taxon>
        <taxon>malvids</taxon>
        <taxon>Brassicales</taxon>
        <taxon>Brassicaceae</taxon>
        <taxon>Arabideae</taxon>
        <taxon>Arabis</taxon>
    </lineage>
</organism>
<keyword evidence="8" id="KW-1185">Reference proteome</keyword>
<dbReference type="InterPro" id="IPR010666">
    <property type="entry name" value="Znf_GRF"/>
</dbReference>
<dbReference type="AlphaFoldDB" id="A0A565CQ70"/>
<sequence length="200" mass="23065">MLFTSAASPPLLPILEGVNLTLRRPHISSFRARMGQYSYTQPSTSSIRSESSIARRRAGRTSGFPNSCYCGLVPVIKTSTTAENPGQRFYGCHNHTDGLYHIFKWWDEAIMKEFEEMKRVVEQQADLIRYFKSKESQAIRDCVDKPTIWHCIQKTDIELAHLKEMIIETRYRSDEVKNVMVACLIIVCVMSFVCVCLRRF</sequence>
<feature type="domain" description="GRF-type" evidence="6">
    <location>
        <begin position="68"/>
        <end position="109"/>
    </location>
</feature>
<keyword evidence="3" id="KW-0862">Zinc</keyword>
<evidence type="ECO:0000256" key="2">
    <source>
        <dbReference type="ARBA" id="ARBA00022771"/>
    </source>
</evidence>
<keyword evidence="5" id="KW-0812">Transmembrane</keyword>
<evidence type="ECO:0000256" key="3">
    <source>
        <dbReference type="ARBA" id="ARBA00022833"/>
    </source>
</evidence>
<dbReference type="PANTHER" id="PTHR33248">
    <property type="entry name" value="ZINC ION-BINDING PROTEIN"/>
    <property type="match status" value="1"/>
</dbReference>
<protein>
    <recommendedName>
        <fullName evidence="6">GRF-type domain-containing protein</fullName>
    </recommendedName>
</protein>
<reference evidence="7" key="1">
    <citation type="submission" date="2019-07" db="EMBL/GenBank/DDBJ databases">
        <authorList>
            <person name="Dittberner H."/>
        </authorList>
    </citation>
    <scope>NUCLEOTIDE SEQUENCE [LARGE SCALE GENOMIC DNA]</scope>
</reference>
<keyword evidence="5" id="KW-1133">Transmembrane helix</keyword>
<evidence type="ECO:0000256" key="5">
    <source>
        <dbReference type="SAM" id="Phobius"/>
    </source>
</evidence>
<evidence type="ECO:0000313" key="8">
    <source>
        <dbReference type="Proteomes" id="UP000489600"/>
    </source>
</evidence>
<dbReference type="OrthoDB" id="1108061at2759"/>
<evidence type="ECO:0000313" key="7">
    <source>
        <dbReference type="EMBL" id="VVB15576.1"/>
    </source>
</evidence>
<dbReference type="GO" id="GO:0008270">
    <property type="term" value="F:zinc ion binding"/>
    <property type="evidence" value="ECO:0007669"/>
    <property type="project" value="UniProtKB-KW"/>
</dbReference>
<dbReference type="PROSITE" id="PS51999">
    <property type="entry name" value="ZF_GRF"/>
    <property type="match status" value="1"/>
</dbReference>
<evidence type="ECO:0000256" key="4">
    <source>
        <dbReference type="PROSITE-ProRule" id="PRU01343"/>
    </source>
</evidence>
<evidence type="ECO:0000259" key="6">
    <source>
        <dbReference type="PROSITE" id="PS51999"/>
    </source>
</evidence>
<comment type="caution">
    <text evidence="7">The sequence shown here is derived from an EMBL/GenBank/DDBJ whole genome shotgun (WGS) entry which is preliminary data.</text>
</comment>
<dbReference type="EMBL" id="CABITT030000008">
    <property type="protein sequence ID" value="VVB15576.1"/>
    <property type="molecule type" value="Genomic_DNA"/>
</dbReference>
<keyword evidence="1" id="KW-0479">Metal-binding</keyword>